<accession>A0A177NB87</accession>
<sequence>MLKALLFALFSTAVLLAIVLLFAIDDSPLPSLNQGLTREDIQRAKQLLYVRPEERNQLKTVYLDQKDLNIAVSYLLDHFVENTTQVHFGQDRIDCQIAVFVPETLLGRYLDFSFSVRQVNDAIRLKSFKVGEISIPDPAANLVIPALVRNTPLNDYWQVLAQYVKNVRIGPQTLEIGYLGSIVDAAKQLVIRKHAEYPNLHLYQQQINDIVGRHDPSWRLSLIDLLQPLFASAYQNTREADAIQENRAIIIAVASYIYKRDLRRYLPLGLMYSKEYPVFAYKRVDIPQHFIASALLAAVDSSLLSEKMGVDKELGDARQGSGFSFIDLSADMAGTRFGRMAIASKTAARRLQKVMAETKDYSALVPDVQDLPEQLDEADFKQRFENVGSKPYKDLISEIDKRLDNLQLYQSQ</sequence>
<comment type="caution">
    <text evidence="1">The sequence shown here is derived from an EMBL/GenBank/DDBJ whole genome shotgun (WGS) entry which is preliminary data.</text>
</comment>
<dbReference type="RefSeq" id="WP_064040890.1">
    <property type="nucleotide sequence ID" value="NZ_LUUJ01000084.1"/>
</dbReference>
<reference evidence="1 2" key="1">
    <citation type="submission" date="2016-03" db="EMBL/GenBank/DDBJ databases">
        <authorList>
            <person name="Ploux O."/>
        </authorList>
    </citation>
    <scope>NUCLEOTIDE SEQUENCE [LARGE SCALE GENOMIC DNA]</scope>
    <source>
        <strain evidence="1 2">R-45378</strain>
    </source>
</reference>
<organism evidence="1 2">
    <name type="scientific">Methylomonas koyamae</name>
    <dbReference type="NCBI Taxonomy" id="702114"/>
    <lineage>
        <taxon>Bacteria</taxon>
        <taxon>Pseudomonadati</taxon>
        <taxon>Pseudomonadota</taxon>
        <taxon>Gammaproteobacteria</taxon>
        <taxon>Methylococcales</taxon>
        <taxon>Methylococcaceae</taxon>
        <taxon>Methylomonas</taxon>
    </lineage>
</organism>
<gene>
    <name evidence="1" type="ORF">A1507_14610</name>
</gene>
<dbReference type="Proteomes" id="UP000077857">
    <property type="component" value="Unassembled WGS sequence"/>
</dbReference>
<protein>
    <submittedName>
        <fullName evidence="1">Uncharacterized protein</fullName>
    </submittedName>
</protein>
<proteinExistence type="predicted"/>
<dbReference type="EMBL" id="LUUJ01000084">
    <property type="protein sequence ID" value="OAI15132.1"/>
    <property type="molecule type" value="Genomic_DNA"/>
</dbReference>
<evidence type="ECO:0000313" key="1">
    <source>
        <dbReference type="EMBL" id="OAI15132.1"/>
    </source>
</evidence>
<dbReference type="OrthoDB" id="9997at2"/>
<evidence type="ECO:0000313" key="2">
    <source>
        <dbReference type="Proteomes" id="UP000077857"/>
    </source>
</evidence>
<name>A0A177NB87_9GAMM</name>
<dbReference type="AlphaFoldDB" id="A0A177NB87"/>